<comment type="subcellular location">
    <subcellularLocation>
        <location evidence="1">Cell envelope</location>
    </subcellularLocation>
</comment>
<evidence type="ECO:0000256" key="5">
    <source>
        <dbReference type="SAM" id="SignalP"/>
    </source>
</evidence>
<dbReference type="Proteomes" id="UP000192591">
    <property type="component" value="Unassembled WGS sequence"/>
</dbReference>
<feature type="compositionally biased region" description="Polar residues" evidence="4">
    <location>
        <begin position="230"/>
        <end position="248"/>
    </location>
</feature>
<dbReference type="CDD" id="cd16334">
    <property type="entry name" value="LppX-like"/>
    <property type="match status" value="1"/>
</dbReference>
<dbReference type="Pfam" id="PF07161">
    <property type="entry name" value="LppX_LprAFG"/>
    <property type="match status" value="1"/>
</dbReference>
<keyword evidence="5" id="KW-0732">Signal</keyword>
<keyword evidence="3" id="KW-1003">Cell membrane</keyword>
<accession>A0A1V8ZZK9</accession>
<dbReference type="GO" id="GO:0030313">
    <property type="term" value="C:cell envelope"/>
    <property type="evidence" value="ECO:0007669"/>
    <property type="project" value="UniProtKB-SubCell"/>
</dbReference>
<proteinExistence type="inferred from homology"/>
<organism evidence="6 7">
    <name type="scientific">Saccharomonospora piscinae</name>
    <dbReference type="NCBI Taxonomy" id="687388"/>
    <lineage>
        <taxon>Bacteria</taxon>
        <taxon>Bacillati</taxon>
        <taxon>Actinomycetota</taxon>
        <taxon>Actinomycetes</taxon>
        <taxon>Pseudonocardiales</taxon>
        <taxon>Pseudonocardiaceae</taxon>
        <taxon>Saccharomonospora</taxon>
    </lineage>
</organism>
<evidence type="ECO:0000256" key="1">
    <source>
        <dbReference type="ARBA" id="ARBA00004196"/>
    </source>
</evidence>
<dbReference type="InterPro" id="IPR029046">
    <property type="entry name" value="LolA/LolB/LppX"/>
</dbReference>
<evidence type="ECO:0008006" key="8">
    <source>
        <dbReference type="Google" id="ProtNLM"/>
    </source>
</evidence>
<dbReference type="AlphaFoldDB" id="A0A1V8ZZK9"/>
<evidence type="ECO:0000256" key="3">
    <source>
        <dbReference type="ARBA" id="ARBA00022475"/>
    </source>
</evidence>
<sequence>MLIRRLVPTALATLVAAASLAGCTGNPDNTGPLPDAGGLVDTAAERLRGLTDVSFHFRSNGALPGLPVREVEGTASREGGPDGTAQGEADVQAPAGRTQYTFDLDGETLRLTDPDEADAPAVERTVPQAFAPARLLDPERGLRQLLLAATDLRTETRENLADVETYRVGGGLAHDAIAAVVPTVHDDVSVKFWIAPGTGRLMRVWVQVPPRQKNEGAVQLELALTRHNDTGATQRQRVPSGGSSPSTR</sequence>
<dbReference type="PROSITE" id="PS51257">
    <property type="entry name" value="PROKAR_LIPOPROTEIN"/>
    <property type="match status" value="1"/>
</dbReference>
<dbReference type="RefSeq" id="WP_081193848.1">
    <property type="nucleotide sequence ID" value="NZ_MWIH01000007.1"/>
</dbReference>
<name>A0A1V8ZZK9_SACPI</name>
<feature type="region of interest" description="Disordered" evidence="4">
    <location>
        <begin position="225"/>
        <end position="248"/>
    </location>
</feature>
<comment type="caution">
    <text evidence="6">The sequence shown here is derived from an EMBL/GenBank/DDBJ whole genome shotgun (WGS) entry which is preliminary data.</text>
</comment>
<feature type="region of interest" description="Disordered" evidence="4">
    <location>
        <begin position="64"/>
        <end position="95"/>
    </location>
</feature>
<dbReference type="STRING" id="1962155.B1813_18100"/>
<evidence type="ECO:0000313" key="6">
    <source>
        <dbReference type="EMBL" id="OQO90332.1"/>
    </source>
</evidence>
<evidence type="ECO:0000256" key="2">
    <source>
        <dbReference type="ARBA" id="ARBA00009194"/>
    </source>
</evidence>
<keyword evidence="3" id="KW-0472">Membrane</keyword>
<evidence type="ECO:0000313" key="7">
    <source>
        <dbReference type="Proteomes" id="UP000192591"/>
    </source>
</evidence>
<protein>
    <recommendedName>
        <fullName evidence="8">Lipoprotein LprG</fullName>
    </recommendedName>
</protein>
<dbReference type="SUPFAM" id="SSF89392">
    <property type="entry name" value="Prokaryotic lipoproteins and lipoprotein localization factors"/>
    <property type="match status" value="1"/>
</dbReference>
<evidence type="ECO:0000256" key="4">
    <source>
        <dbReference type="SAM" id="MobiDB-lite"/>
    </source>
</evidence>
<dbReference type="Gene3D" id="2.50.20.20">
    <property type="match status" value="1"/>
</dbReference>
<feature type="signal peptide" evidence="5">
    <location>
        <begin position="1"/>
        <end position="21"/>
    </location>
</feature>
<reference evidence="6 7" key="1">
    <citation type="submission" date="2017-02" db="EMBL/GenBank/DDBJ databases">
        <title>Draft genome of Saccharomonospora sp. 154.</title>
        <authorList>
            <person name="Alonso-Carmona G.S."/>
            <person name="De La Haba R."/>
            <person name="Vera-Gargallo B."/>
            <person name="Sandoval-Trujillo A.H."/>
            <person name="Ramirez-Duran N."/>
            <person name="Ventosa A."/>
        </authorList>
    </citation>
    <scope>NUCLEOTIDE SEQUENCE [LARGE SCALE GENOMIC DNA]</scope>
    <source>
        <strain evidence="6 7">LRS4.154</strain>
    </source>
</reference>
<gene>
    <name evidence="6" type="ORF">B1813_18100</name>
</gene>
<dbReference type="InterPro" id="IPR009830">
    <property type="entry name" value="LppX/LprAFG"/>
</dbReference>
<comment type="similarity">
    <text evidence="2">Belongs to the LppX/LprAFG lipoprotein family.</text>
</comment>
<dbReference type="EMBL" id="MWIH01000007">
    <property type="protein sequence ID" value="OQO90332.1"/>
    <property type="molecule type" value="Genomic_DNA"/>
</dbReference>
<keyword evidence="7" id="KW-1185">Reference proteome</keyword>
<feature type="chain" id="PRO_5038727162" description="Lipoprotein LprG" evidence="5">
    <location>
        <begin position="22"/>
        <end position="248"/>
    </location>
</feature>